<protein>
    <recommendedName>
        <fullName evidence="2">PKD domain-containing protein</fullName>
    </recommendedName>
</protein>
<evidence type="ECO:0000313" key="3">
    <source>
        <dbReference type="EMBL" id="MBD0822398.1"/>
    </source>
</evidence>
<accession>A0A8J6PRD6</accession>
<dbReference type="RefSeq" id="WP_188221724.1">
    <property type="nucleotide sequence ID" value="NZ_JACVXD010000001.1"/>
</dbReference>
<evidence type="ECO:0000259" key="2">
    <source>
        <dbReference type="PROSITE" id="PS50093"/>
    </source>
</evidence>
<evidence type="ECO:0000313" key="4">
    <source>
        <dbReference type="Proteomes" id="UP000621516"/>
    </source>
</evidence>
<comment type="caution">
    <text evidence="3">The sequence shown here is derived from an EMBL/GenBank/DDBJ whole genome shotgun (WGS) entry which is preliminary data.</text>
</comment>
<keyword evidence="1" id="KW-0732">Signal</keyword>
<dbReference type="EMBL" id="JACVXD010000001">
    <property type="protein sequence ID" value="MBD0822398.1"/>
    <property type="molecule type" value="Genomic_DNA"/>
</dbReference>
<dbReference type="PROSITE" id="PS51257">
    <property type="entry name" value="PROKAR_LIPOPROTEIN"/>
    <property type="match status" value="1"/>
</dbReference>
<proteinExistence type="predicted"/>
<dbReference type="Proteomes" id="UP000621516">
    <property type="component" value="Unassembled WGS sequence"/>
</dbReference>
<sequence>MKKNKIFIALMLMLGIAYLASSCEPETYSLGKLPDKSEIKFEISQDFSVDPGGNTVNMTNLTDGVTLTWDYGTGRSSKKEETVKYAFKGDYTIKITAVTAGGLVELDPVTVTVTDDNLNYVNDPLWNLLSGGVGNSKTWLLDLDADGVSKYFAGPMYFYGTDNGWLEGGDEGCYGDDCWNWSPDWNGNEWIAAQGDYGTMTFSLDGGPFLTTNHLMMPGYGEESGTYFLDVDAKTLSTTDATILHTNENDACVDNWGSMKLFSITENTLQLGVLRKDSCDGAAILVFNFISKDYNDNWVPENVPDPTPDIDLNGGTVDDLLSTTTTTTKTWYLSPDSPFDWTDLNGTLLNGWQTAADYEAAGWPGYTSADQSTVINNKITFSNDGTVTTIDSNGTEMSGTYTTDQSTNIISFEGITPYFPIGESWATVGTTSENQWKIVKTATAGSVVTDIWFGKRDESGKDEYMVFHFVLDSGDTDPDAEIKSILTSNTWVLDSNRTYDVATSYGALQGPTIYSDFATWAWNPLPGEQYAAGDVGVDYGDMTFNADGTMVVNQWADTGSMVQLTGNWSVTDGELTITAEMLHPWSATHEVNGSLVGDNYVADWTAIRTFKIETGALLLQANRDPAGSGEDAFWITWVFVPKS</sequence>
<reference evidence="3 4" key="1">
    <citation type="journal article" date="2018" name="J. Microbiol.">
        <title>Aestuariibaculum marinum sp. nov., a marine bacterium isolated from seawater in South Korea.</title>
        <authorList>
            <person name="Choi J."/>
            <person name="Lee D."/>
            <person name="Jang J.H."/>
            <person name="Cha S."/>
            <person name="Seo T."/>
        </authorList>
    </citation>
    <scope>NUCLEOTIDE SEQUENCE [LARGE SCALE GENOMIC DNA]</scope>
    <source>
        <strain evidence="3 4">IP7</strain>
    </source>
</reference>
<feature type="chain" id="PRO_5035302334" description="PKD domain-containing protein" evidence="1">
    <location>
        <begin position="23"/>
        <end position="643"/>
    </location>
</feature>
<keyword evidence="4" id="KW-1185">Reference proteome</keyword>
<gene>
    <name evidence="3" type="ORF">ICJ85_00025</name>
</gene>
<dbReference type="InterPro" id="IPR000601">
    <property type="entry name" value="PKD_dom"/>
</dbReference>
<name>A0A8J6PRD6_9FLAO</name>
<dbReference type="PROSITE" id="PS50093">
    <property type="entry name" value="PKD"/>
    <property type="match status" value="1"/>
</dbReference>
<feature type="domain" description="PKD" evidence="2">
    <location>
        <begin position="63"/>
        <end position="118"/>
    </location>
</feature>
<dbReference type="SUPFAM" id="SSF49299">
    <property type="entry name" value="PKD domain"/>
    <property type="match status" value="1"/>
</dbReference>
<dbReference type="InterPro" id="IPR035986">
    <property type="entry name" value="PKD_dom_sf"/>
</dbReference>
<dbReference type="AlphaFoldDB" id="A0A8J6PRD6"/>
<evidence type="ECO:0000256" key="1">
    <source>
        <dbReference type="SAM" id="SignalP"/>
    </source>
</evidence>
<organism evidence="3 4">
    <name type="scientific">Aestuariibaculum marinum</name>
    <dbReference type="NCBI Taxonomy" id="2683592"/>
    <lineage>
        <taxon>Bacteria</taxon>
        <taxon>Pseudomonadati</taxon>
        <taxon>Bacteroidota</taxon>
        <taxon>Flavobacteriia</taxon>
        <taxon>Flavobacteriales</taxon>
        <taxon>Flavobacteriaceae</taxon>
    </lineage>
</organism>
<feature type="signal peptide" evidence="1">
    <location>
        <begin position="1"/>
        <end position="22"/>
    </location>
</feature>